<protein>
    <recommendedName>
        <fullName evidence="8">(2E,6E)-farnesyl diphosphate synthase</fullName>
    </recommendedName>
</protein>
<comment type="similarity">
    <text evidence="4">Belongs to the FPP/GGPP synthase family.</text>
</comment>
<dbReference type="Proteomes" id="UP000557566">
    <property type="component" value="Unassembled WGS sequence"/>
</dbReference>
<dbReference type="Gene3D" id="1.10.600.10">
    <property type="entry name" value="Farnesyl Diphosphate Synthase"/>
    <property type="match status" value="1"/>
</dbReference>
<dbReference type="GO" id="GO:0046165">
    <property type="term" value="P:alcohol biosynthetic process"/>
    <property type="evidence" value="ECO:0007669"/>
    <property type="project" value="UniProtKB-ARBA"/>
</dbReference>
<dbReference type="GO" id="GO:0046872">
    <property type="term" value="F:metal ion binding"/>
    <property type="evidence" value="ECO:0007669"/>
    <property type="project" value="UniProtKB-KW"/>
</dbReference>
<proteinExistence type="inferred from homology"/>
<dbReference type="GO" id="GO:0004659">
    <property type="term" value="F:prenyltransferase activity"/>
    <property type="evidence" value="ECO:0007669"/>
    <property type="project" value="InterPro"/>
</dbReference>
<evidence type="ECO:0000313" key="6">
    <source>
        <dbReference type="EMBL" id="KAF4511898.1"/>
    </source>
</evidence>
<dbReference type="EMBL" id="JAAVMX010000002">
    <property type="protein sequence ID" value="KAF4511898.1"/>
    <property type="molecule type" value="Genomic_DNA"/>
</dbReference>
<evidence type="ECO:0000313" key="7">
    <source>
        <dbReference type="Proteomes" id="UP000557566"/>
    </source>
</evidence>
<name>A0A8H4PWV2_9HYPO</name>
<dbReference type="CDD" id="cd00685">
    <property type="entry name" value="Trans_IPPS_HT"/>
    <property type="match status" value="1"/>
</dbReference>
<evidence type="ECO:0008006" key="8">
    <source>
        <dbReference type="Google" id="ProtNLM"/>
    </source>
</evidence>
<dbReference type="OrthoDB" id="6921389at2759"/>
<dbReference type="InterPro" id="IPR008949">
    <property type="entry name" value="Isoprenoid_synthase_dom_sf"/>
</dbReference>
<reference evidence="6 7" key="1">
    <citation type="journal article" date="2020" name="Genome Biol. Evol.">
        <title>A new high-quality draft genome assembly of the Chinese cordyceps Ophiocordyceps sinensis.</title>
        <authorList>
            <person name="Shu R."/>
            <person name="Zhang J."/>
            <person name="Meng Q."/>
            <person name="Zhang H."/>
            <person name="Zhou G."/>
            <person name="Li M."/>
            <person name="Wu P."/>
            <person name="Zhao Y."/>
            <person name="Chen C."/>
            <person name="Qin Q."/>
        </authorList>
    </citation>
    <scope>NUCLEOTIDE SEQUENCE [LARGE SCALE GENOMIC DNA]</scope>
    <source>
        <strain evidence="6 7">IOZ07</strain>
    </source>
</reference>
<dbReference type="GO" id="GO:0043386">
    <property type="term" value="P:mycotoxin biosynthetic process"/>
    <property type="evidence" value="ECO:0007669"/>
    <property type="project" value="UniProtKB-ARBA"/>
</dbReference>
<keyword evidence="2" id="KW-0479">Metal-binding</keyword>
<dbReference type="InterPro" id="IPR033749">
    <property type="entry name" value="Polyprenyl_synt_CS"/>
</dbReference>
<keyword evidence="7" id="KW-1185">Reference proteome</keyword>
<evidence type="ECO:0000256" key="1">
    <source>
        <dbReference type="ARBA" id="ARBA00022679"/>
    </source>
</evidence>
<evidence type="ECO:0000256" key="3">
    <source>
        <dbReference type="ARBA" id="ARBA00022842"/>
    </source>
</evidence>
<evidence type="ECO:0000256" key="5">
    <source>
        <dbReference type="SAM" id="MobiDB-lite"/>
    </source>
</evidence>
<dbReference type="AlphaFoldDB" id="A0A8H4PWV2"/>
<evidence type="ECO:0000256" key="4">
    <source>
        <dbReference type="RuleBase" id="RU004466"/>
    </source>
</evidence>
<feature type="region of interest" description="Disordered" evidence="5">
    <location>
        <begin position="68"/>
        <end position="97"/>
    </location>
</feature>
<sequence>MSLSSTPRHTVPVAMCNLSPPSRLAADADADADIAPAVPNYNLGNPNAIPPRTSSTGLHARAGHLSSSFSHQPFASPPSVLRPVSEGDWLSQKKQQTTSWLSPAADMTLTQQHQAQQPAEPEPALDVDRYAHDDLHFAPERSWTRGKEKVVRAPYDYAISHPGKDFRSQVISAFDAWLQVPPSSLHVITKVIAILHESSLLLDDVQDSSELRRGFPVAHNIFGVPQTINSANYMSFVALRELQDLHSPRAISVFAEELVNLYRGQGMDLFWRDTLTCPTEDDYLEMVSNKTGGMFRLGIKLMQAESAANMDCVPLVNLVGLIFQIRDDYMNLSSSEYTDNKGMCEDLTEGKFSFPIIHCIRSDSSNLRLVNILRQKTTDLQVKRYAVSHMESTGSFAYTRRVLATLIDRARKLALELDAGQNRAHGILRILDKMVVE</sequence>
<dbReference type="PANTHER" id="PTHR12001">
    <property type="entry name" value="GERANYLGERANYL PYROPHOSPHATE SYNTHASE"/>
    <property type="match status" value="1"/>
</dbReference>
<dbReference type="Pfam" id="PF00348">
    <property type="entry name" value="polyprenyl_synt"/>
    <property type="match status" value="1"/>
</dbReference>
<keyword evidence="3" id="KW-0460">Magnesium</keyword>
<dbReference type="SUPFAM" id="SSF48576">
    <property type="entry name" value="Terpenoid synthases"/>
    <property type="match status" value="1"/>
</dbReference>
<gene>
    <name evidence="6" type="ORF">G6O67_001099</name>
</gene>
<accession>A0A8H4PWV2</accession>
<dbReference type="PANTHER" id="PTHR12001:SF44">
    <property type="entry name" value="GERANYLGERANYL PYROPHOSPHATE SYNTHASE"/>
    <property type="match status" value="1"/>
</dbReference>
<dbReference type="PROSITE" id="PS00723">
    <property type="entry name" value="POLYPRENYL_SYNTHASE_1"/>
    <property type="match status" value="1"/>
</dbReference>
<dbReference type="GO" id="GO:0008299">
    <property type="term" value="P:isoprenoid biosynthetic process"/>
    <property type="evidence" value="ECO:0007669"/>
    <property type="project" value="InterPro"/>
</dbReference>
<comment type="caution">
    <text evidence="6">The sequence shown here is derived from an EMBL/GenBank/DDBJ whole genome shotgun (WGS) entry which is preliminary data.</text>
</comment>
<keyword evidence="1 4" id="KW-0808">Transferase</keyword>
<organism evidence="6 7">
    <name type="scientific">Ophiocordyceps sinensis</name>
    <dbReference type="NCBI Taxonomy" id="72228"/>
    <lineage>
        <taxon>Eukaryota</taxon>
        <taxon>Fungi</taxon>
        <taxon>Dikarya</taxon>
        <taxon>Ascomycota</taxon>
        <taxon>Pezizomycotina</taxon>
        <taxon>Sordariomycetes</taxon>
        <taxon>Hypocreomycetidae</taxon>
        <taxon>Hypocreales</taxon>
        <taxon>Ophiocordycipitaceae</taxon>
        <taxon>Ophiocordyceps</taxon>
    </lineage>
</organism>
<dbReference type="PROSITE" id="PS00444">
    <property type="entry name" value="POLYPRENYL_SYNTHASE_2"/>
    <property type="match status" value="1"/>
</dbReference>
<dbReference type="SMR" id="A0A8H4PWV2"/>
<dbReference type="InterPro" id="IPR000092">
    <property type="entry name" value="Polyprenyl_synt"/>
</dbReference>
<evidence type="ECO:0000256" key="2">
    <source>
        <dbReference type="ARBA" id="ARBA00022723"/>
    </source>
</evidence>
<dbReference type="SFLD" id="SFLDS00005">
    <property type="entry name" value="Isoprenoid_Synthase_Type_I"/>
    <property type="match status" value="1"/>
</dbReference>